<accession>A0A6G4XLL0</accession>
<keyword evidence="1" id="KW-0732">Signal</keyword>
<protein>
    <submittedName>
        <fullName evidence="2">Uncharacterized protein</fullName>
    </submittedName>
</protein>
<proteinExistence type="predicted"/>
<organism evidence="2 3">
    <name type="scientific">Streptomyces mesophilus</name>
    <dbReference type="NCBI Taxonomy" id="1775132"/>
    <lineage>
        <taxon>Bacteria</taxon>
        <taxon>Bacillati</taxon>
        <taxon>Actinomycetota</taxon>
        <taxon>Actinomycetes</taxon>
        <taxon>Kitasatosporales</taxon>
        <taxon>Streptomycetaceae</taxon>
        <taxon>Streptomyces</taxon>
    </lineage>
</organism>
<reference evidence="2 3" key="1">
    <citation type="submission" date="2020-02" db="EMBL/GenBank/DDBJ databases">
        <title>Whole-genome analyses of novel actinobacteria.</title>
        <authorList>
            <person name="Sahin N."/>
            <person name="Tokatli A."/>
        </authorList>
    </citation>
    <scope>NUCLEOTIDE SEQUENCE [LARGE SCALE GENOMIC DNA]</scope>
    <source>
        <strain evidence="2 3">YC504</strain>
    </source>
</reference>
<dbReference type="Proteomes" id="UP000481109">
    <property type="component" value="Unassembled WGS sequence"/>
</dbReference>
<feature type="chain" id="PRO_5026079335" evidence="1">
    <location>
        <begin position="30"/>
        <end position="142"/>
    </location>
</feature>
<feature type="signal peptide" evidence="1">
    <location>
        <begin position="1"/>
        <end position="29"/>
    </location>
</feature>
<evidence type="ECO:0000256" key="1">
    <source>
        <dbReference type="SAM" id="SignalP"/>
    </source>
</evidence>
<dbReference type="AlphaFoldDB" id="A0A6G4XLL0"/>
<name>A0A6G4XLL0_9ACTN</name>
<keyword evidence="3" id="KW-1185">Reference proteome</keyword>
<gene>
    <name evidence="2" type="ORF">G6045_22815</name>
</gene>
<evidence type="ECO:0000313" key="3">
    <source>
        <dbReference type="Proteomes" id="UP000481109"/>
    </source>
</evidence>
<dbReference type="EMBL" id="JAAKZW010000103">
    <property type="protein sequence ID" value="NGO78466.1"/>
    <property type="molecule type" value="Genomic_DNA"/>
</dbReference>
<evidence type="ECO:0000313" key="2">
    <source>
        <dbReference type="EMBL" id="NGO78466.1"/>
    </source>
</evidence>
<dbReference type="RefSeq" id="WP_165333918.1">
    <property type="nucleotide sequence ID" value="NZ_JAAKZW010000103.1"/>
</dbReference>
<sequence length="142" mass="14941">MRMKKLLTAGAAALLATVGTLVVASPAEAVDCDHVWYTDESDSIGSVDQGGRLCFAEHGDYVFLADYDADGYSVVLAAFMDGTGQLLYTLKASGAGDVQTANAGDGIAYHNLPEVNIRFRMYLTKSGSGQVGDVTHVVNNDS</sequence>
<comment type="caution">
    <text evidence="2">The sequence shown here is derived from an EMBL/GenBank/DDBJ whole genome shotgun (WGS) entry which is preliminary data.</text>
</comment>